<feature type="region of interest" description="SAW" evidence="3">
    <location>
        <begin position="403"/>
        <end position="479"/>
    </location>
</feature>
<name>A0ABD2YJ37_9GENT</name>
<feature type="compositionally biased region" description="Acidic residues" evidence="4">
    <location>
        <begin position="9"/>
        <end position="18"/>
    </location>
</feature>
<keyword evidence="6" id="KW-1185">Reference proteome</keyword>
<accession>A0ABD2YJ37</accession>
<feature type="region of interest" description="Disordered" evidence="4">
    <location>
        <begin position="1"/>
        <end position="29"/>
    </location>
</feature>
<evidence type="ECO:0000313" key="6">
    <source>
        <dbReference type="Proteomes" id="UP001630127"/>
    </source>
</evidence>
<evidence type="ECO:0000313" key="5">
    <source>
        <dbReference type="EMBL" id="KAL3505877.1"/>
    </source>
</evidence>
<proteinExistence type="inferred from homology"/>
<dbReference type="InterPro" id="IPR005202">
    <property type="entry name" value="TF_GRAS"/>
</dbReference>
<keyword evidence="2" id="KW-0804">Transcription</keyword>
<dbReference type="Proteomes" id="UP001630127">
    <property type="component" value="Unassembled WGS sequence"/>
</dbReference>
<feature type="compositionally biased region" description="Polar residues" evidence="4">
    <location>
        <begin position="19"/>
        <end position="28"/>
    </location>
</feature>
<dbReference type="PROSITE" id="PS50985">
    <property type="entry name" value="GRAS"/>
    <property type="match status" value="1"/>
</dbReference>
<gene>
    <name evidence="5" type="ORF">ACH5RR_031259</name>
</gene>
<evidence type="ECO:0000256" key="1">
    <source>
        <dbReference type="ARBA" id="ARBA00023015"/>
    </source>
</evidence>
<keyword evidence="1" id="KW-0805">Transcription regulation</keyword>
<evidence type="ECO:0000256" key="3">
    <source>
        <dbReference type="PROSITE-ProRule" id="PRU01191"/>
    </source>
</evidence>
<sequence>MDGRNEQQLQEEDLEDMTSEQAETTNKAKTPVPTCYFAQAKKENTCLPLPSLHLLKGYESKLKHISGKKMNEESSNTSSNISCCRSQELSTDDIIKMARARLYQLTLKNSDVVSMLVSDCLHDNSGVPNEKYEDFELALLLQAAAVKFSNQQLDRARKLLSMCQHSASPTGNPLQRVVYYFTEALQERIRREMGGKVGSEALEGSERRPTLEEALTNLHPDLIKYQREFPFCQVIQFTAIQAILDNVACAKRIHLVDLGIKSGSHWPIMMQALADRHACPLELLKIDNCFVSDMKDLKEDFFELATDEVLAVYSNKRLASLLPCPNHLESLVQTIAKLNPCVMVISEFEVNTNRTTFVDRFNAELCFTAALFDCLEDCMDKDNENRVIQEAEFLGEAIQNVITTEGDERMHRKESIDFWRPFLTRFGIVEIALSDRALCQAKLIVRSDPRWHPCTLEVNGKGLIVGWKGTPIQKEENLDDAFGGVVHKLDEKPSSQQEESVPTATDRKALLDLPCWHSTNKFRRIS</sequence>
<organism evidence="5 6">
    <name type="scientific">Cinchona calisaya</name>
    <dbReference type="NCBI Taxonomy" id="153742"/>
    <lineage>
        <taxon>Eukaryota</taxon>
        <taxon>Viridiplantae</taxon>
        <taxon>Streptophyta</taxon>
        <taxon>Embryophyta</taxon>
        <taxon>Tracheophyta</taxon>
        <taxon>Spermatophyta</taxon>
        <taxon>Magnoliopsida</taxon>
        <taxon>eudicotyledons</taxon>
        <taxon>Gunneridae</taxon>
        <taxon>Pentapetalae</taxon>
        <taxon>asterids</taxon>
        <taxon>lamiids</taxon>
        <taxon>Gentianales</taxon>
        <taxon>Rubiaceae</taxon>
        <taxon>Cinchonoideae</taxon>
        <taxon>Cinchoneae</taxon>
        <taxon>Cinchona</taxon>
    </lineage>
</organism>
<reference evidence="5 6" key="1">
    <citation type="submission" date="2024-11" db="EMBL/GenBank/DDBJ databases">
        <title>A near-complete genome assembly of Cinchona calisaya.</title>
        <authorList>
            <person name="Lian D.C."/>
            <person name="Zhao X.W."/>
            <person name="Wei L."/>
        </authorList>
    </citation>
    <scope>NUCLEOTIDE SEQUENCE [LARGE SCALE GENOMIC DNA]</scope>
    <source>
        <tissue evidence="5">Nenye</tissue>
    </source>
</reference>
<evidence type="ECO:0000256" key="4">
    <source>
        <dbReference type="SAM" id="MobiDB-lite"/>
    </source>
</evidence>
<dbReference type="Pfam" id="PF03514">
    <property type="entry name" value="GRAS"/>
    <property type="match status" value="2"/>
</dbReference>
<feature type="short sequence motif" description="LXXLL motif" evidence="3">
    <location>
        <begin position="318"/>
        <end position="322"/>
    </location>
</feature>
<protein>
    <submittedName>
        <fullName evidence="5">Uncharacterized protein</fullName>
    </submittedName>
</protein>
<comment type="caution">
    <text evidence="3">Lacks conserved residue(s) required for the propagation of feature annotation.</text>
</comment>
<comment type="similarity">
    <text evidence="3">Belongs to the GRAS family.</text>
</comment>
<evidence type="ECO:0000256" key="2">
    <source>
        <dbReference type="ARBA" id="ARBA00023163"/>
    </source>
</evidence>
<dbReference type="AlphaFoldDB" id="A0ABD2YJ37"/>
<dbReference type="PANTHER" id="PTHR31636">
    <property type="entry name" value="OSJNBA0084A10.13 PROTEIN-RELATED"/>
    <property type="match status" value="1"/>
</dbReference>
<comment type="caution">
    <text evidence="5">The sequence shown here is derived from an EMBL/GenBank/DDBJ whole genome shotgun (WGS) entry which is preliminary data.</text>
</comment>
<dbReference type="EMBL" id="JBJUIK010000013">
    <property type="protein sequence ID" value="KAL3505877.1"/>
    <property type="molecule type" value="Genomic_DNA"/>
</dbReference>